<protein>
    <submittedName>
        <fullName evidence="2">Uncharacterized protein</fullName>
    </submittedName>
</protein>
<dbReference type="Proteomes" id="UP000316621">
    <property type="component" value="Chromosome 2"/>
</dbReference>
<dbReference type="AlphaFoldDB" id="A0A4Y7IRR1"/>
<evidence type="ECO:0000256" key="1">
    <source>
        <dbReference type="SAM" id="MobiDB-lite"/>
    </source>
</evidence>
<keyword evidence="3" id="KW-1185">Reference proteome</keyword>
<evidence type="ECO:0000313" key="2">
    <source>
        <dbReference type="EMBL" id="RZC50392.1"/>
    </source>
</evidence>
<dbReference type="Gramene" id="RZC50392">
    <property type="protein sequence ID" value="RZC50392"/>
    <property type="gene ID" value="C5167_018826"/>
</dbReference>
<gene>
    <name evidence="2" type="ORF">C5167_018826</name>
</gene>
<dbReference type="EMBL" id="CM010716">
    <property type="protein sequence ID" value="RZC50392.1"/>
    <property type="molecule type" value="Genomic_DNA"/>
</dbReference>
<proteinExistence type="predicted"/>
<feature type="compositionally biased region" description="Basic and acidic residues" evidence="1">
    <location>
        <begin position="57"/>
        <end position="74"/>
    </location>
</feature>
<reference evidence="2 3" key="1">
    <citation type="journal article" date="2018" name="Science">
        <title>The opium poppy genome and morphinan production.</title>
        <authorList>
            <person name="Guo L."/>
            <person name="Winzer T."/>
            <person name="Yang X."/>
            <person name="Li Y."/>
            <person name="Ning Z."/>
            <person name="He Z."/>
            <person name="Teodor R."/>
            <person name="Lu Y."/>
            <person name="Bowser T.A."/>
            <person name="Graham I.A."/>
            <person name="Ye K."/>
        </authorList>
    </citation>
    <scope>NUCLEOTIDE SEQUENCE [LARGE SCALE GENOMIC DNA]</scope>
    <source>
        <strain evidence="3">cv. HN1</strain>
        <tissue evidence="2">Leaves</tissue>
    </source>
</reference>
<name>A0A4Y7IRR1_PAPSO</name>
<feature type="region of interest" description="Disordered" evidence="1">
    <location>
        <begin position="43"/>
        <end position="74"/>
    </location>
</feature>
<sequence>MAARIIDATKVVRCLANEDGVEGKTSDDFTRCMAKINKMNHGDVSADDLETDQDYAGSRDSEHSIRCSHDTGFK</sequence>
<accession>A0A4Y7IRR1</accession>
<organism evidence="2 3">
    <name type="scientific">Papaver somniferum</name>
    <name type="common">Opium poppy</name>
    <dbReference type="NCBI Taxonomy" id="3469"/>
    <lineage>
        <taxon>Eukaryota</taxon>
        <taxon>Viridiplantae</taxon>
        <taxon>Streptophyta</taxon>
        <taxon>Embryophyta</taxon>
        <taxon>Tracheophyta</taxon>
        <taxon>Spermatophyta</taxon>
        <taxon>Magnoliopsida</taxon>
        <taxon>Ranunculales</taxon>
        <taxon>Papaveraceae</taxon>
        <taxon>Papaveroideae</taxon>
        <taxon>Papaver</taxon>
    </lineage>
</organism>
<evidence type="ECO:0000313" key="3">
    <source>
        <dbReference type="Proteomes" id="UP000316621"/>
    </source>
</evidence>